<keyword evidence="2" id="KW-0812">Transmembrane</keyword>
<dbReference type="InterPro" id="IPR039076">
    <property type="entry name" value="DivIC"/>
</dbReference>
<feature type="coiled-coil region" evidence="1">
    <location>
        <begin position="63"/>
        <end position="97"/>
    </location>
</feature>
<proteinExistence type="predicted"/>
<sequence>MGAPKKRNVARIHNEYTESKYYTEEAASIKRSLLVRRLAAFSLLAVLFAFFTISSIYSRAEVLEEKREEKKMLEQKLSGLNREQDILKEEILKLNDDEYIVKLARKEYFLSDKGEIIFSLPEDNKKGK</sequence>
<evidence type="ECO:0000313" key="3">
    <source>
        <dbReference type="EMBL" id="RHW31815.1"/>
    </source>
</evidence>
<gene>
    <name evidence="3" type="ORF">D1B31_21825</name>
</gene>
<name>A0A417YGB7_9BACI</name>
<dbReference type="GO" id="GO:0051301">
    <property type="term" value="P:cell division"/>
    <property type="evidence" value="ECO:0007669"/>
    <property type="project" value="InterPro"/>
</dbReference>
<reference evidence="3 4" key="1">
    <citation type="journal article" date="2017" name="Int. J. Syst. Evol. Microbiol.">
        <title>Bacillus notoginsengisoli sp. nov., a novel bacterium isolated from the rhizosphere of Panax notoginseng.</title>
        <authorList>
            <person name="Zhang M.Y."/>
            <person name="Cheng J."/>
            <person name="Cai Y."/>
            <person name="Zhang T.Y."/>
            <person name="Wu Y.Y."/>
            <person name="Manikprabhu D."/>
            <person name="Li W.J."/>
            <person name="Zhang Y.X."/>
        </authorList>
    </citation>
    <scope>NUCLEOTIDE SEQUENCE [LARGE SCALE GENOMIC DNA]</scope>
    <source>
        <strain evidence="3 4">JCM 30743</strain>
    </source>
</reference>
<organism evidence="3 4">
    <name type="scientific">Neobacillus notoginsengisoli</name>
    <dbReference type="NCBI Taxonomy" id="1578198"/>
    <lineage>
        <taxon>Bacteria</taxon>
        <taxon>Bacillati</taxon>
        <taxon>Bacillota</taxon>
        <taxon>Bacilli</taxon>
        <taxon>Bacillales</taxon>
        <taxon>Bacillaceae</taxon>
        <taxon>Neobacillus</taxon>
    </lineage>
</organism>
<evidence type="ECO:0000256" key="1">
    <source>
        <dbReference type="SAM" id="Coils"/>
    </source>
</evidence>
<dbReference type="AlphaFoldDB" id="A0A417YGB7"/>
<dbReference type="EMBL" id="QWEG01000021">
    <property type="protein sequence ID" value="RHW31815.1"/>
    <property type="molecule type" value="Genomic_DNA"/>
</dbReference>
<dbReference type="Pfam" id="PF04977">
    <property type="entry name" value="DivIC"/>
    <property type="match status" value="1"/>
</dbReference>
<evidence type="ECO:0000313" key="4">
    <source>
        <dbReference type="Proteomes" id="UP000284416"/>
    </source>
</evidence>
<dbReference type="PANTHER" id="PTHR40027:SF1">
    <property type="entry name" value="CELL DIVISION PROTEIN DIVIC"/>
    <property type="match status" value="1"/>
</dbReference>
<comment type="caution">
    <text evidence="3">The sequence shown here is derived from an EMBL/GenBank/DDBJ whole genome shotgun (WGS) entry which is preliminary data.</text>
</comment>
<dbReference type="PANTHER" id="PTHR40027">
    <property type="entry name" value="CELL DIVISION PROTEIN DIVIC"/>
    <property type="match status" value="1"/>
</dbReference>
<keyword evidence="1" id="KW-0175">Coiled coil</keyword>
<dbReference type="RefSeq" id="WP_118924471.1">
    <property type="nucleotide sequence ID" value="NZ_QWEG01000021.1"/>
</dbReference>
<keyword evidence="4" id="KW-1185">Reference proteome</keyword>
<keyword evidence="2" id="KW-0472">Membrane</keyword>
<dbReference type="InterPro" id="IPR007060">
    <property type="entry name" value="FtsL/DivIC"/>
</dbReference>
<evidence type="ECO:0000256" key="2">
    <source>
        <dbReference type="SAM" id="Phobius"/>
    </source>
</evidence>
<feature type="transmembrane region" description="Helical" evidence="2">
    <location>
        <begin position="38"/>
        <end position="57"/>
    </location>
</feature>
<keyword evidence="2" id="KW-1133">Transmembrane helix</keyword>
<dbReference type="Proteomes" id="UP000284416">
    <property type="component" value="Unassembled WGS sequence"/>
</dbReference>
<dbReference type="OrthoDB" id="2991180at2"/>
<protein>
    <submittedName>
        <fullName evidence="3">Septum formation initiator family protein</fullName>
    </submittedName>
</protein>
<accession>A0A417YGB7</accession>